<gene>
    <name evidence="1" type="primary">Spata46</name>
    <name evidence="1" type="ORF">RHYJUB_R10554</name>
</gene>
<comment type="caution">
    <text evidence="1">The sequence shown here is derived from an EMBL/GenBank/DDBJ whole genome shotgun (WGS) entry which is preliminary data.</text>
</comment>
<evidence type="ECO:0000313" key="1">
    <source>
        <dbReference type="EMBL" id="NWW84610.1"/>
    </source>
</evidence>
<dbReference type="InterPro" id="IPR040879">
    <property type="entry name" value="Spt46-like"/>
</dbReference>
<dbReference type="PANTHER" id="PTHR33517:SF4">
    <property type="entry name" value="SPERMATOGENESIS-ASSOCIATED PROTEIN 46"/>
    <property type="match status" value="1"/>
</dbReference>
<feature type="non-terminal residue" evidence="1">
    <location>
        <position position="1"/>
    </location>
</feature>
<name>A0A7K6RF22_9AVES</name>
<organism evidence="1 2">
    <name type="scientific">Rhynochetos jubatus</name>
    <name type="common">kagu</name>
    <dbReference type="NCBI Taxonomy" id="54386"/>
    <lineage>
        <taxon>Eukaryota</taxon>
        <taxon>Metazoa</taxon>
        <taxon>Chordata</taxon>
        <taxon>Craniata</taxon>
        <taxon>Vertebrata</taxon>
        <taxon>Euteleostomi</taxon>
        <taxon>Archelosauria</taxon>
        <taxon>Archosauria</taxon>
        <taxon>Dinosauria</taxon>
        <taxon>Saurischia</taxon>
        <taxon>Theropoda</taxon>
        <taxon>Coelurosauria</taxon>
        <taxon>Aves</taxon>
        <taxon>Neognathae</taxon>
        <taxon>Neoaves</taxon>
        <taxon>Phaethontimorphae</taxon>
        <taxon>Eurypygiformes</taxon>
        <taxon>Rhynochetidae</taxon>
        <taxon>Rhynochetos</taxon>
    </lineage>
</organism>
<evidence type="ECO:0000313" key="2">
    <source>
        <dbReference type="Proteomes" id="UP000570016"/>
    </source>
</evidence>
<protein>
    <submittedName>
        <fullName evidence="1">SPT46 protein</fullName>
    </submittedName>
</protein>
<feature type="non-terminal residue" evidence="1">
    <location>
        <position position="80"/>
    </location>
</feature>
<dbReference type="GO" id="GO:0009566">
    <property type="term" value="P:fertilization"/>
    <property type="evidence" value="ECO:0007669"/>
    <property type="project" value="TreeGrafter"/>
</dbReference>
<dbReference type="PANTHER" id="PTHR33517">
    <property type="entry name" value="PROTEIN FAM170B-RELATED"/>
    <property type="match status" value="1"/>
</dbReference>
<dbReference type="Proteomes" id="UP000570016">
    <property type="component" value="Unassembled WGS sequence"/>
</dbReference>
<dbReference type="OrthoDB" id="8898641at2759"/>
<dbReference type="AlphaFoldDB" id="A0A7K6RF22"/>
<sequence length="80" mass="9013">ASGGASITVRDILAASQGQPVPQHGYQCMSRCRVLPTLWAVKTHIQHSSQEGYSCRVYYRKLKAPWEKEQKKQEAAGRRV</sequence>
<accession>A0A7K6RF22</accession>
<dbReference type="EMBL" id="VZRY01000488">
    <property type="protein sequence ID" value="NWW84610.1"/>
    <property type="molecule type" value="Genomic_DNA"/>
</dbReference>
<keyword evidence="2" id="KW-1185">Reference proteome</keyword>
<dbReference type="Pfam" id="PF17734">
    <property type="entry name" value="Spt46"/>
    <property type="match status" value="1"/>
</dbReference>
<proteinExistence type="predicted"/>
<dbReference type="GO" id="GO:0031965">
    <property type="term" value="C:nuclear membrane"/>
    <property type="evidence" value="ECO:0007669"/>
    <property type="project" value="TreeGrafter"/>
</dbReference>
<reference evidence="1 2" key="1">
    <citation type="submission" date="2019-09" db="EMBL/GenBank/DDBJ databases">
        <title>Bird 10,000 Genomes (B10K) Project - Family phase.</title>
        <authorList>
            <person name="Zhang G."/>
        </authorList>
    </citation>
    <scope>NUCLEOTIDE SEQUENCE [LARGE SCALE GENOMIC DNA]</scope>
    <source>
        <strain evidence="1">B10K-DU-029-58</strain>
        <tissue evidence="1">Muscle</tissue>
    </source>
</reference>